<dbReference type="Gene3D" id="3.40.1580.10">
    <property type="entry name" value="SMI1/KNR4-like"/>
    <property type="match status" value="1"/>
</dbReference>
<sequence length="143" mass="16725">MAEIKWERIVEGVDDMTITKFEEKFSISFPKEYKECVIKYNGGHPIPNAFYFADKGEGVFDHLLSFTSDPNIEDVYDIVSDYIPEKVIPFATDPFGNDICFDYRKNKQEPNIVFRNQDEVGEEAIEFICETFVELLENLHEYN</sequence>
<protein>
    <submittedName>
        <fullName evidence="2">Cell wall assembly regulator SMI1</fullName>
    </submittedName>
</protein>
<dbReference type="InterPro" id="IPR018958">
    <property type="entry name" value="Knr4/Smi1-like_dom"/>
</dbReference>
<evidence type="ECO:0000259" key="1">
    <source>
        <dbReference type="SMART" id="SM00860"/>
    </source>
</evidence>
<dbReference type="SUPFAM" id="SSF160631">
    <property type="entry name" value="SMI1/KNR4-like"/>
    <property type="match status" value="1"/>
</dbReference>
<dbReference type="Pfam" id="PF14568">
    <property type="entry name" value="SUKH_6"/>
    <property type="match status" value="1"/>
</dbReference>
<gene>
    <name evidence="2" type="ORF">BCD95_001125</name>
</gene>
<dbReference type="RefSeq" id="WP_023973569.1">
    <property type="nucleotide sequence ID" value="NZ_JABTDW010000001.1"/>
</dbReference>
<evidence type="ECO:0000313" key="2">
    <source>
        <dbReference type="EMBL" id="NSB12866.1"/>
    </source>
</evidence>
<proteinExistence type="predicted"/>
<comment type="caution">
    <text evidence="2">The sequence shown here is derived from an EMBL/GenBank/DDBJ whole genome shotgun (WGS) entry which is preliminary data.</text>
</comment>
<evidence type="ECO:0000313" key="3">
    <source>
        <dbReference type="Proteomes" id="UP000822184"/>
    </source>
</evidence>
<dbReference type="Proteomes" id="UP000822184">
    <property type="component" value="Unassembled WGS sequence"/>
</dbReference>
<name>A0AAE5H2Q5_CLOBE</name>
<accession>A0AAE5H2Q5</accession>
<dbReference type="InterPro" id="IPR037883">
    <property type="entry name" value="Knr4/Smi1-like_sf"/>
</dbReference>
<reference evidence="2" key="1">
    <citation type="submission" date="2020-06" db="EMBL/GenBank/DDBJ databases">
        <title>Genomic insights into acetone-butanol-ethanol (ABE) fermentation by sequencing solventogenic clostridia strains.</title>
        <authorList>
            <person name="Brown S."/>
        </authorList>
    </citation>
    <scope>NUCLEOTIDE SEQUENCE</scope>
    <source>
        <strain evidence="2">DJ123</strain>
    </source>
</reference>
<dbReference type="EMBL" id="JABTDW010000001">
    <property type="protein sequence ID" value="NSB12866.1"/>
    <property type="molecule type" value="Genomic_DNA"/>
</dbReference>
<organism evidence="2 3">
    <name type="scientific">Clostridium beijerinckii</name>
    <name type="common">Clostridium MP</name>
    <dbReference type="NCBI Taxonomy" id="1520"/>
    <lineage>
        <taxon>Bacteria</taxon>
        <taxon>Bacillati</taxon>
        <taxon>Bacillota</taxon>
        <taxon>Clostridia</taxon>
        <taxon>Eubacteriales</taxon>
        <taxon>Clostridiaceae</taxon>
        <taxon>Clostridium</taxon>
    </lineage>
</organism>
<dbReference type="AlphaFoldDB" id="A0AAE5H2Q5"/>
<dbReference type="SMART" id="SM00860">
    <property type="entry name" value="SMI1_KNR4"/>
    <property type="match status" value="1"/>
</dbReference>
<feature type="domain" description="Knr4/Smi1-like" evidence="1">
    <location>
        <begin position="12"/>
        <end position="138"/>
    </location>
</feature>